<reference evidence="2 3" key="1">
    <citation type="submission" date="2020-03" db="EMBL/GenBank/DDBJ databases">
        <title>Genomic Encyclopedia of Type Strains, Phase IV (KMG-IV): sequencing the most valuable type-strain genomes for metagenomic binning, comparative biology and taxonomic classification.</title>
        <authorList>
            <person name="Goeker M."/>
        </authorList>
    </citation>
    <scope>NUCLEOTIDE SEQUENCE [LARGE SCALE GENOMIC DNA]</scope>
    <source>
        <strain evidence="2 3">DSM 29762</strain>
    </source>
</reference>
<evidence type="ECO:0000256" key="1">
    <source>
        <dbReference type="SAM" id="SignalP"/>
    </source>
</evidence>
<dbReference type="Pfam" id="PF14059">
    <property type="entry name" value="DUF4251"/>
    <property type="match status" value="1"/>
</dbReference>
<dbReference type="Proteomes" id="UP000590442">
    <property type="component" value="Unassembled WGS sequence"/>
</dbReference>
<evidence type="ECO:0000313" key="3">
    <source>
        <dbReference type="Proteomes" id="UP000590442"/>
    </source>
</evidence>
<dbReference type="EMBL" id="JAATJJ010000001">
    <property type="protein sequence ID" value="NJB69975.1"/>
    <property type="molecule type" value="Genomic_DNA"/>
</dbReference>
<dbReference type="Gene3D" id="2.40.128.410">
    <property type="match status" value="1"/>
</dbReference>
<dbReference type="AlphaFoldDB" id="A0A846QWL4"/>
<dbReference type="InterPro" id="IPR025347">
    <property type="entry name" value="DUF4251"/>
</dbReference>
<evidence type="ECO:0008006" key="4">
    <source>
        <dbReference type="Google" id="ProtNLM"/>
    </source>
</evidence>
<comment type="caution">
    <text evidence="2">The sequence shown here is derived from an EMBL/GenBank/DDBJ whole genome shotgun (WGS) entry which is preliminary data.</text>
</comment>
<protein>
    <recommendedName>
        <fullName evidence="4">DUF4251 domain-containing protein</fullName>
    </recommendedName>
</protein>
<sequence>MKNLVVVILIFFGVSSLNAQTEKEKSFEDTKAIIESGLFRFEAITALPTRGSSISLTTNTGHINVNGGRAEVFLPYFGEIRGMGGYGDNGSIEIKNKVVNYQVKYNDRKHRIVVTFNSRNKSERFDFTFTIGSSGKSSVIVKSINRTTINYYGTIYPLTDNEKTK</sequence>
<dbReference type="RefSeq" id="WP_167960384.1">
    <property type="nucleotide sequence ID" value="NZ_JAATJJ010000001.1"/>
</dbReference>
<evidence type="ECO:0000313" key="2">
    <source>
        <dbReference type="EMBL" id="NJB69975.1"/>
    </source>
</evidence>
<organism evidence="2 3">
    <name type="scientific">Saonia flava</name>
    <dbReference type="NCBI Taxonomy" id="523696"/>
    <lineage>
        <taxon>Bacteria</taxon>
        <taxon>Pseudomonadati</taxon>
        <taxon>Bacteroidota</taxon>
        <taxon>Flavobacteriia</taxon>
        <taxon>Flavobacteriales</taxon>
        <taxon>Flavobacteriaceae</taxon>
        <taxon>Saonia</taxon>
    </lineage>
</organism>
<accession>A0A846QWL4</accession>
<feature type="signal peptide" evidence="1">
    <location>
        <begin position="1"/>
        <end position="19"/>
    </location>
</feature>
<keyword evidence="1" id="KW-0732">Signal</keyword>
<name>A0A846QWL4_9FLAO</name>
<feature type="chain" id="PRO_5032445986" description="DUF4251 domain-containing protein" evidence="1">
    <location>
        <begin position="20"/>
        <end position="165"/>
    </location>
</feature>
<proteinExistence type="predicted"/>
<gene>
    <name evidence="2" type="ORF">GGR42_000437</name>
</gene>
<keyword evidence="3" id="KW-1185">Reference proteome</keyword>